<evidence type="ECO:0000313" key="3">
    <source>
        <dbReference type="Proteomes" id="UP000693946"/>
    </source>
</evidence>
<dbReference type="Proteomes" id="UP000693946">
    <property type="component" value="Linkage Group LG5"/>
</dbReference>
<keyword evidence="3" id="KW-1185">Reference proteome</keyword>
<gene>
    <name evidence="2" type="ORF">JOB18_001934</name>
</gene>
<reference evidence="2 3" key="1">
    <citation type="journal article" date="2021" name="Sci. Rep.">
        <title>Chromosome anchoring in Senegalese sole (Solea senegalensis) reveals sex-associated markers and genome rearrangements in flatfish.</title>
        <authorList>
            <person name="Guerrero-Cozar I."/>
            <person name="Gomez-Garrido J."/>
            <person name="Berbel C."/>
            <person name="Martinez-Blanch J.F."/>
            <person name="Alioto T."/>
            <person name="Claros M.G."/>
            <person name="Gagnaire P.A."/>
            <person name="Manchado M."/>
        </authorList>
    </citation>
    <scope>NUCLEOTIDE SEQUENCE [LARGE SCALE GENOMIC DNA]</scope>
    <source>
        <strain evidence="2">Sse05_10M</strain>
    </source>
</reference>
<accession>A0AAV6QFP5</accession>
<dbReference type="AlphaFoldDB" id="A0AAV6QFP5"/>
<name>A0AAV6QFP5_SOLSE</name>
<comment type="caution">
    <text evidence="2">The sequence shown here is derived from an EMBL/GenBank/DDBJ whole genome shotgun (WGS) entry which is preliminary data.</text>
</comment>
<sequence length="86" mass="9918">MEAARRQTRRVMWQLLKALAPVIREGGKKPAEDQSATLSSRSKWFDVSTSHTNWSSVSSTSQPQGMRHDHGRRKRKKKKKESVHFS</sequence>
<evidence type="ECO:0000256" key="1">
    <source>
        <dbReference type="SAM" id="MobiDB-lite"/>
    </source>
</evidence>
<feature type="compositionally biased region" description="Low complexity" evidence="1">
    <location>
        <begin position="51"/>
        <end position="61"/>
    </location>
</feature>
<proteinExistence type="predicted"/>
<feature type="region of interest" description="Disordered" evidence="1">
    <location>
        <begin position="51"/>
        <end position="86"/>
    </location>
</feature>
<dbReference type="EMBL" id="JAGKHQ010000017">
    <property type="protein sequence ID" value="KAG7488971.1"/>
    <property type="molecule type" value="Genomic_DNA"/>
</dbReference>
<organism evidence="2 3">
    <name type="scientific">Solea senegalensis</name>
    <name type="common">Senegalese sole</name>
    <dbReference type="NCBI Taxonomy" id="28829"/>
    <lineage>
        <taxon>Eukaryota</taxon>
        <taxon>Metazoa</taxon>
        <taxon>Chordata</taxon>
        <taxon>Craniata</taxon>
        <taxon>Vertebrata</taxon>
        <taxon>Euteleostomi</taxon>
        <taxon>Actinopterygii</taxon>
        <taxon>Neopterygii</taxon>
        <taxon>Teleostei</taxon>
        <taxon>Neoteleostei</taxon>
        <taxon>Acanthomorphata</taxon>
        <taxon>Carangaria</taxon>
        <taxon>Pleuronectiformes</taxon>
        <taxon>Pleuronectoidei</taxon>
        <taxon>Soleidae</taxon>
        <taxon>Solea</taxon>
    </lineage>
</organism>
<feature type="compositionally biased region" description="Basic residues" evidence="1">
    <location>
        <begin position="69"/>
        <end position="86"/>
    </location>
</feature>
<evidence type="ECO:0000313" key="2">
    <source>
        <dbReference type="EMBL" id="KAG7488971.1"/>
    </source>
</evidence>
<protein>
    <submittedName>
        <fullName evidence="2">Uncharacterized protein</fullName>
    </submittedName>
</protein>